<organism evidence="2 3">
    <name type="scientific">Mya arenaria</name>
    <name type="common">Soft-shell clam</name>
    <dbReference type="NCBI Taxonomy" id="6604"/>
    <lineage>
        <taxon>Eukaryota</taxon>
        <taxon>Metazoa</taxon>
        <taxon>Spiralia</taxon>
        <taxon>Lophotrochozoa</taxon>
        <taxon>Mollusca</taxon>
        <taxon>Bivalvia</taxon>
        <taxon>Autobranchia</taxon>
        <taxon>Heteroconchia</taxon>
        <taxon>Euheterodonta</taxon>
        <taxon>Imparidentia</taxon>
        <taxon>Neoheterodontei</taxon>
        <taxon>Myida</taxon>
        <taxon>Myoidea</taxon>
        <taxon>Myidae</taxon>
        <taxon>Mya</taxon>
    </lineage>
</organism>
<dbReference type="SUPFAM" id="SSF141673">
    <property type="entry name" value="MOSC N-terminal domain-like"/>
    <property type="match status" value="1"/>
</dbReference>
<sequence>MQRNEESVGFTQEFDVSFGTKDEESRSLFIPESIHEKTNDTLIAKKNTVNTKVQEMQGKNCAHIIKQKPTAEEKSYRTFNKDNTKEHEKEEINETDLEVFYDTTEGCVLTDIFLYPVKSCAAFKVDRWPVSDRGLLYDREWMIVTETGIAMSQKREYRLCLLKPSIDLEHGLLTLDFPEMESIHLALAQEGDVAESSMVSSSDCGDAVADWLSEALCRPGCRLVHQTANDARTSKLKSSSDETENLLDRFRGNLVVSGSTPFEEDTWKTVQIGSLQFVVPFGIHLGLSSASHGKMELKTGDPVFVSS</sequence>
<name>A0ABY7EB99_MYAAR</name>
<keyword evidence="3" id="KW-1185">Reference proteome</keyword>
<evidence type="ECO:0000313" key="3">
    <source>
        <dbReference type="Proteomes" id="UP001164746"/>
    </source>
</evidence>
<dbReference type="InterPro" id="IPR005303">
    <property type="entry name" value="MOCOS_middle"/>
</dbReference>
<evidence type="ECO:0000259" key="1">
    <source>
        <dbReference type="Pfam" id="PF03476"/>
    </source>
</evidence>
<evidence type="ECO:0000313" key="2">
    <source>
        <dbReference type="EMBL" id="WAR05941.1"/>
    </source>
</evidence>
<dbReference type="Pfam" id="PF03476">
    <property type="entry name" value="MOSC_N"/>
    <property type="match status" value="1"/>
</dbReference>
<feature type="domain" description="Molybdenum cofactor sulfurase middle" evidence="1">
    <location>
        <begin position="109"/>
        <end position="219"/>
    </location>
</feature>
<reference evidence="2" key="1">
    <citation type="submission" date="2022-11" db="EMBL/GenBank/DDBJ databases">
        <title>Centuries of genome instability and evolution in soft-shell clam transmissible cancer (bioRxiv).</title>
        <authorList>
            <person name="Hart S.F.M."/>
            <person name="Yonemitsu M.A."/>
            <person name="Giersch R.M."/>
            <person name="Beal B.F."/>
            <person name="Arriagada G."/>
            <person name="Davis B.W."/>
            <person name="Ostrander E.A."/>
            <person name="Goff S.P."/>
            <person name="Metzger M.J."/>
        </authorList>
    </citation>
    <scope>NUCLEOTIDE SEQUENCE</scope>
    <source>
        <strain evidence="2">MELC-2E11</strain>
        <tissue evidence="2">Siphon/mantle</tissue>
    </source>
</reference>
<dbReference type="EMBL" id="CP111016">
    <property type="protein sequence ID" value="WAR05941.1"/>
    <property type="molecule type" value="Genomic_DNA"/>
</dbReference>
<accession>A0ABY7EB99</accession>
<dbReference type="Proteomes" id="UP001164746">
    <property type="component" value="Chromosome 5"/>
</dbReference>
<protein>
    <submittedName>
        <fullName evidence="2">MOCOS-like protein</fullName>
    </submittedName>
</protein>
<proteinExistence type="predicted"/>
<gene>
    <name evidence="2" type="ORF">MAR_021310</name>
</gene>